<keyword evidence="8" id="KW-0349">Heme</keyword>
<keyword evidence="10 21" id="KW-0812">Transmembrane</keyword>
<evidence type="ECO:0000256" key="2">
    <source>
        <dbReference type="ARBA" id="ARBA00004533"/>
    </source>
</evidence>
<dbReference type="NCBIfam" id="TIGR00782">
    <property type="entry name" value="ccoP"/>
    <property type="match status" value="1"/>
</dbReference>
<evidence type="ECO:0000256" key="8">
    <source>
        <dbReference type="ARBA" id="ARBA00022617"/>
    </source>
</evidence>
<feature type="domain" description="Cytochrome c" evidence="22">
    <location>
        <begin position="215"/>
        <end position="296"/>
    </location>
</feature>
<evidence type="ECO:0000256" key="15">
    <source>
        <dbReference type="ARBA" id="ARBA00022989"/>
    </source>
</evidence>
<keyword evidence="6" id="KW-1003">Cell membrane</keyword>
<evidence type="ECO:0000259" key="22">
    <source>
        <dbReference type="PROSITE" id="PS51007"/>
    </source>
</evidence>
<comment type="cofactor">
    <cofactor evidence="1">
        <name>heme c</name>
        <dbReference type="ChEBI" id="CHEBI:61717"/>
    </cofactor>
</comment>
<evidence type="ECO:0000256" key="21">
    <source>
        <dbReference type="SAM" id="Phobius"/>
    </source>
</evidence>
<keyword evidence="18" id="KW-0406">Ion transport</keyword>
<evidence type="ECO:0000313" key="23">
    <source>
        <dbReference type="EMBL" id="VAW54904.1"/>
    </source>
</evidence>
<dbReference type="GO" id="GO:0046872">
    <property type="term" value="F:metal ion binding"/>
    <property type="evidence" value="ECO:0007669"/>
    <property type="project" value="UniProtKB-KW"/>
</dbReference>
<keyword evidence="12" id="KW-0677">Repeat</keyword>
<feature type="domain" description="Cytochrome c" evidence="22">
    <location>
        <begin position="128"/>
        <end position="211"/>
    </location>
</feature>
<evidence type="ECO:0000256" key="6">
    <source>
        <dbReference type="ARBA" id="ARBA00022475"/>
    </source>
</evidence>
<dbReference type="InterPro" id="IPR036909">
    <property type="entry name" value="Cyt_c-like_dom_sf"/>
</dbReference>
<protein>
    <recommendedName>
        <fullName evidence="20">Cytochrome c oxidase subunit III</fullName>
    </recommendedName>
</protein>
<keyword evidence="7" id="KW-0997">Cell inner membrane</keyword>
<dbReference type="GO" id="GO:0009055">
    <property type="term" value="F:electron transfer activity"/>
    <property type="evidence" value="ECO:0007669"/>
    <property type="project" value="InterPro"/>
</dbReference>
<dbReference type="PANTHER" id="PTHR33751:SF1">
    <property type="entry name" value="CBB3-TYPE CYTOCHROME C OXIDASE SUBUNIT FIXP"/>
    <property type="match status" value="1"/>
</dbReference>
<gene>
    <name evidence="23" type="ORF">MNBD_GAMMA06-175</name>
</gene>
<dbReference type="InterPro" id="IPR038414">
    <property type="entry name" value="CcoP_N_sf"/>
</dbReference>
<dbReference type="Gene3D" id="1.10.760.10">
    <property type="entry name" value="Cytochrome c-like domain"/>
    <property type="match status" value="2"/>
</dbReference>
<organism evidence="23">
    <name type="scientific">hydrothermal vent metagenome</name>
    <dbReference type="NCBI Taxonomy" id="652676"/>
    <lineage>
        <taxon>unclassified sequences</taxon>
        <taxon>metagenomes</taxon>
        <taxon>ecological metagenomes</taxon>
    </lineage>
</organism>
<keyword evidence="15 21" id="KW-1133">Transmembrane helix</keyword>
<evidence type="ECO:0000256" key="17">
    <source>
        <dbReference type="ARBA" id="ARBA00023004"/>
    </source>
</evidence>
<dbReference type="GO" id="GO:0006119">
    <property type="term" value="P:oxidative phosphorylation"/>
    <property type="evidence" value="ECO:0007669"/>
    <property type="project" value="UniProtKB-UniPathway"/>
</dbReference>
<dbReference type="InterPro" id="IPR050597">
    <property type="entry name" value="Cytochrome_c_Oxidase_Subunit"/>
</dbReference>
<dbReference type="GO" id="GO:1902600">
    <property type="term" value="P:proton transmembrane transport"/>
    <property type="evidence" value="ECO:0007669"/>
    <property type="project" value="UniProtKB-KW"/>
</dbReference>
<dbReference type="AlphaFoldDB" id="A0A3B0XFX7"/>
<comment type="subcellular location">
    <subcellularLocation>
        <location evidence="2">Cell inner membrane</location>
    </subcellularLocation>
</comment>
<evidence type="ECO:0000256" key="12">
    <source>
        <dbReference type="ARBA" id="ARBA00022737"/>
    </source>
</evidence>
<evidence type="ECO:0000256" key="11">
    <source>
        <dbReference type="ARBA" id="ARBA00022723"/>
    </source>
</evidence>
<keyword evidence="19 21" id="KW-0472">Membrane</keyword>
<evidence type="ECO:0000256" key="1">
    <source>
        <dbReference type="ARBA" id="ARBA00001926"/>
    </source>
</evidence>
<dbReference type="Pfam" id="PF14715">
    <property type="entry name" value="FixP_N"/>
    <property type="match status" value="1"/>
</dbReference>
<dbReference type="PIRSF" id="PIRSF000006">
    <property type="entry name" value="Cbb3-Cox_fixP"/>
    <property type="match status" value="1"/>
</dbReference>
<name>A0A3B0XFX7_9ZZZZ</name>
<keyword evidence="14" id="KW-0249">Electron transport</keyword>
<evidence type="ECO:0000256" key="16">
    <source>
        <dbReference type="ARBA" id="ARBA00023002"/>
    </source>
</evidence>
<keyword evidence="13" id="KW-0375">Hydrogen ion transport</keyword>
<dbReference type="EMBL" id="UOFD01000080">
    <property type="protein sequence ID" value="VAW54904.1"/>
    <property type="molecule type" value="Genomic_DNA"/>
</dbReference>
<evidence type="ECO:0000256" key="19">
    <source>
        <dbReference type="ARBA" id="ARBA00023136"/>
    </source>
</evidence>
<dbReference type="UniPathway" id="UPA00705"/>
<keyword evidence="17" id="KW-0408">Iron</keyword>
<dbReference type="GO" id="GO:0005886">
    <property type="term" value="C:plasma membrane"/>
    <property type="evidence" value="ECO:0007669"/>
    <property type="project" value="UniProtKB-SubCell"/>
</dbReference>
<dbReference type="InterPro" id="IPR009056">
    <property type="entry name" value="Cyt_c-like_dom"/>
</dbReference>
<keyword evidence="5" id="KW-0813">Transport</keyword>
<accession>A0A3B0XFX7</accession>
<feature type="transmembrane region" description="Helical" evidence="21">
    <location>
        <begin position="9"/>
        <end position="28"/>
    </location>
</feature>
<dbReference type="PROSITE" id="PS51007">
    <property type="entry name" value="CYTC"/>
    <property type="match status" value="2"/>
</dbReference>
<evidence type="ECO:0000256" key="20">
    <source>
        <dbReference type="ARBA" id="ARBA00029635"/>
    </source>
</evidence>
<sequence length="300" mass="32883">MSDFTSEFWSWFIIVIVVGGIVWLLYILSGNNKANTEEGVSTGHVWDEDLEELNNPMPRWWLVMFYITIVFAVVYLILYPGMGSYKGILGWTEVDEYEVEVARAEEEFGPLFAQFEKTPVAELANNEAATNAGKRLFVTYCAVCHGSDARGAPGFPNLRDNDWLYGGSPEQIETSIMYGRSGVMPAWEEPLGGAEGVDEVANYVMSLAGRKVDAELAIAGKEKFEIFCAGCHMPDGTGNKALGAPNLSNNIWLYGGSPRTIKETIAKGRAGKMPAHSEFLGAAKAHVLAAYVYSLSHEAD</sequence>
<evidence type="ECO:0000256" key="5">
    <source>
        <dbReference type="ARBA" id="ARBA00022448"/>
    </source>
</evidence>
<keyword evidence="11" id="KW-0479">Metal-binding</keyword>
<evidence type="ECO:0000256" key="4">
    <source>
        <dbReference type="ARBA" id="ARBA00006113"/>
    </source>
</evidence>
<dbReference type="Pfam" id="PF13442">
    <property type="entry name" value="Cytochrome_CBB3"/>
    <property type="match status" value="2"/>
</dbReference>
<comment type="similarity">
    <text evidence="4">Belongs to the CcoP / FixP family.</text>
</comment>
<dbReference type="Gene3D" id="6.10.280.130">
    <property type="match status" value="1"/>
</dbReference>
<comment type="pathway">
    <text evidence="3">Energy metabolism; oxidative phosphorylation.</text>
</comment>
<keyword evidence="16 23" id="KW-0560">Oxidoreductase</keyword>
<evidence type="ECO:0000256" key="7">
    <source>
        <dbReference type="ARBA" id="ARBA00022519"/>
    </source>
</evidence>
<evidence type="ECO:0000256" key="9">
    <source>
        <dbReference type="ARBA" id="ARBA00022660"/>
    </source>
</evidence>
<dbReference type="SUPFAM" id="SSF46626">
    <property type="entry name" value="Cytochrome c"/>
    <property type="match status" value="2"/>
</dbReference>
<keyword evidence="9" id="KW-0679">Respiratory chain</keyword>
<evidence type="ECO:0000256" key="3">
    <source>
        <dbReference type="ARBA" id="ARBA00004673"/>
    </source>
</evidence>
<feature type="transmembrane region" description="Helical" evidence="21">
    <location>
        <begin position="60"/>
        <end position="79"/>
    </location>
</feature>
<dbReference type="GO" id="GO:0020037">
    <property type="term" value="F:heme binding"/>
    <property type="evidence" value="ECO:0007669"/>
    <property type="project" value="InterPro"/>
</dbReference>
<dbReference type="PANTHER" id="PTHR33751">
    <property type="entry name" value="CBB3-TYPE CYTOCHROME C OXIDASE SUBUNIT FIXP"/>
    <property type="match status" value="1"/>
</dbReference>
<dbReference type="InterPro" id="IPR004678">
    <property type="entry name" value="Cyt_c_oxidase_cbb3_su3"/>
</dbReference>
<proteinExistence type="inferred from homology"/>
<dbReference type="GO" id="GO:0016491">
    <property type="term" value="F:oxidoreductase activity"/>
    <property type="evidence" value="ECO:0007669"/>
    <property type="project" value="UniProtKB-KW"/>
</dbReference>
<evidence type="ECO:0000256" key="14">
    <source>
        <dbReference type="ARBA" id="ARBA00022982"/>
    </source>
</evidence>
<dbReference type="InterPro" id="IPR032858">
    <property type="entry name" value="CcoP_N"/>
</dbReference>
<evidence type="ECO:0000256" key="13">
    <source>
        <dbReference type="ARBA" id="ARBA00022781"/>
    </source>
</evidence>
<evidence type="ECO:0000256" key="10">
    <source>
        <dbReference type="ARBA" id="ARBA00022692"/>
    </source>
</evidence>
<evidence type="ECO:0000256" key="18">
    <source>
        <dbReference type="ARBA" id="ARBA00023065"/>
    </source>
</evidence>
<reference evidence="23" key="1">
    <citation type="submission" date="2018-06" db="EMBL/GenBank/DDBJ databases">
        <authorList>
            <person name="Zhirakovskaya E."/>
        </authorList>
    </citation>
    <scope>NUCLEOTIDE SEQUENCE</scope>
</reference>